<sequence length="990" mass="102635">MTSQRFCLRWNNHQTNLLSVFDQLLHDETFIDVTLAVEGQHLKAHKMVLSACSPYFQQLFVNHPERHPIVILRDVPFKDMKCLLDFMYRGEVSVDQDRLAAFLRVAESLRIKGLTEVNDDKPTPPPPPPPSASSASSASATSSSAHALPPPQPTAGAAGGRTASSTSNNAGVGNSGSGATNASSTNELSSPTDDTMAVAGSSPSLNSIPSVVATAANQAQTNSSASNGHSGASTNTSTTTAAGQSTAQQHNVKQLPPLLAATGIVTRSHSNSLLQQHHQPQSQQSSNNSNSSNSSSSNMLQTNPLLGSALSQQKRKRGRPRKLSGSDAGAGAGGVGATGSATTGTGASDGGDGSSSFLAGDDYDSNSMDLMEVRIGSSGASVSGDDEQQLRIVTSRSEMDDDIEADDRADEAMDDEEDEQGQQQQQQGGVGSQDDNDQDQDVSMDEAMMLERRSNNLSSQQTNNNNHGTKRQRQSKNPNVTTRKASLRNNDNSMSDSKDSFAEEENYLAMEGSASGDEEPEDEEEDAGEDSYEERELNSSLMEPQLLLDEFDEPVEFKFDPRTDSGAIDSTTNSGGYLQPLQAKAGSGLKASGESATSTPTRMPQISVVPTTALQIPKLAPLTPGANAGFLSGSTKSLPRLHKRQRLLAPKKPNGMTTTQTILNNLNNNLNESLISTSSNSAAATAGGAGGAAGAAGLQISSVLSGIGSTDVYDMFSNSVLRSSSPRSNSNSPSVKSGSGGNGGGGGAGGGGGDGSRPHKYAVIDDTEGSVRDFCSKEGDHVYRCKVCLRVYTHISNFCRHYVTSHKRNVKVYPCPYCLKEFTRKDNMTAHVKIIHKQEYAQHTTSAGGTSPASGLSRGEESNSSFSLMGSGSGKEAANGGNNPTAATGFIAVANAVGLQPKSSTTGGGSSIRIVFPSLPGAISSSGGAAAAATGDQLSAAAAGSPGAITIKKEFPDKPSSGANSPTGSVSSSSSSGITAKQQATATVSQ</sequence>
<dbReference type="InterPro" id="IPR051095">
    <property type="entry name" value="Dros_DevTransReg"/>
</dbReference>
<dbReference type="InterPro" id="IPR013087">
    <property type="entry name" value="Znf_C2H2_type"/>
</dbReference>
<feature type="compositionally biased region" description="Low complexity" evidence="6">
    <location>
        <begin position="455"/>
        <end position="466"/>
    </location>
</feature>
<dbReference type="InterPro" id="IPR036236">
    <property type="entry name" value="Znf_C2H2_sf"/>
</dbReference>
<dbReference type="InterPro" id="IPR011333">
    <property type="entry name" value="SKP1/BTB/POZ_sf"/>
</dbReference>
<accession>A0A2M4A4H7</accession>
<feature type="region of interest" description="Disordered" evidence="6">
    <location>
        <begin position="950"/>
        <end position="990"/>
    </location>
</feature>
<dbReference type="PANTHER" id="PTHR23110:SF82">
    <property type="entry name" value="PROTEIN TRAMTRACK, ALPHA ISOFORM"/>
    <property type="match status" value="1"/>
</dbReference>
<dbReference type="PANTHER" id="PTHR23110">
    <property type="entry name" value="BTB DOMAIN TRANSCRIPTION FACTOR"/>
    <property type="match status" value="1"/>
</dbReference>
<dbReference type="AlphaFoldDB" id="A0A2M4A4H7"/>
<keyword evidence="4" id="KW-0539">Nucleus</keyword>
<dbReference type="GO" id="GO:0002009">
    <property type="term" value="P:morphogenesis of an epithelium"/>
    <property type="evidence" value="ECO:0007669"/>
    <property type="project" value="UniProtKB-ARBA"/>
</dbReference>
<dbReference type="CDD" id="cd18315">
    <property type="entry name" value="BTB_POZ_BAB-like"/>
    <property type="match status" value="1"/>
</dbReference>
<dbReference type="PROSITE" id="PS50097">
    <property type="entry name" value="BTB"/>
    <property type="match status" value="1"/>
</dbReference>
<keyword evidence="5" id="KW-0862">Zinc</keyword>
<evidence type="ECO:0000259" key="7">
    <source>
        <dbReference type="PROSITE" id="PS50097"/>
    </source>
</evidence>
<keyword evidence="2" id="KW-0805">Transcription regulation</keyword>
<dbReference type="EMBL" id="GGFK01002330">
    <property type="protein sequence ID" value="MBW35651.1"/>
    <property type="molecule type" value="Transcribed_RNA"/>
</dbReference>
<feature type="compositionally biased region" description="Basic residues" evidence="6">
    <location>
        <begin position="313"/>
        <end position="322"/>
    </location>
</feature>
<feature type="domain" description="BTB" evidence="7">
    <location>
        <begin position="31"/>
        <end position="96"/>
    </location>
</feature>
<dbReference type="Pfam" id="PF00096">
    <property type="entry name" value="zf-C2H2"/>
    <property type="match status" value="1"/>
</dbReference>
<protein>
    <submittedName>
        <fullName evidence="9">Uncharacterized protein</fullName>
    </submittedName>
</protein>
<keyword evidence="5" id="KW-0863">Zinc-finger</keyword>
<dbReference type="GO" id="GO:0045165">
    <property type="term" value="P:cell fate commitment"/>
    <property type="evidence" value="ECO:0007669"/>
    <property type="project" value="UniProtKB-ARBA"/>
</dbReference>
<comment type="subcellular location">
    <subcellularLocation>
        <location evidence="1">Nucleus</location>
    </subcellularLocation>
</comment>
<feature type="compositionally biased region" description="Polar residues" evidence="6">
    <location>
        <begin position="841"/>
        <end position="854"/>
    </location>
</feature>
<evidence type="ECO:0000256" key="1">
    <source>
        <dbReference type="ARBA" id="ARBA00004123"/>
    </source>
</evidence>
<dbReference type="GO" id="GO:0048477">
    <property type="term" value="P:oogenesis"/>
    <property type="evidence" value="ECO:0007669"/>
    <property type="project" value="UniProtKB-ARBA"/>
</dbReference>
<evidence type="ECO:0000256" key="4">
    <source>
        <dbReference type="ARBA" id="ARBA00023242"/>
    </source>
</evidence>
<evidence type="ECO:0000256" key="3">
    <source>
        <dbReference type="ARBA" id="ARBA00023163"/>
    </source>
</evidence>
<feature type="region of interest" description="Disordered" evidence="6">
    <location>
        <begin position="270"/>
        <end position="539"/>
    </location>
</feature>
<feature type="region of interest" description="Disordered" evidence="6">
    <location>
        <begin position="720"/>
        <end position="760"/>
    </location>
</feature>
<feature type="domain" description="C2H2-type" evidence="8">
    <location>
        <begin position="813"/>
        <end position="841"/>
    </location>
</feature>
<dbReference type="SUPFAM" id="SSF54695">
    <property type="entry name" value="POZ domain"/>
    <property type="match status" value="1"/>
</dbReference>
<feature type="compositionally biased region" description="Acidic residues" evidence="6">
    <location>
        <begin position="516"/>
        <end position="533"/>
    </location>
</feature>
<dbReference type="SUPFAM" id="SSF57667">
    <property type="entry name" value="beta-beta-alpha zinc fingers"/>
    <property type="match status" value="2"/>
</dbReference>
<feature type="region of interest" description="Disordered" evidence="6">
    <location>
        <begin position="218"/>
        <end position="253"/>
    </location>
</feature>
<feature type="compositionally biased region" description="Polar residues" evidence="6">
    <location>
        <begin position="475"/>
        <end position="488"/>
    </location>
</feature>
<dbReference type="Gene3D" id="3.30.710.10">
    <property type="entry name" value="Potassium Channel Kv1.1, Chain A"/>
    <property type="match status" value="1"/>
</dbReference>
<dbReference type="GO" id="GO:0042051">
    <property type="term" value="P:compound eye photoreceptor development"/>
    <property type="evidence" value="ECO:0007669"/>
    <property type="project" value="UniProtKB-ARBA"/>
</dbReference>
<dbReference type="PROSITE" id="PS00028">
    <property type="entry name" value="ZINC_FINGER_C2H2_1"/>
    <property type="match status" value="1"/>
</dbReference>
<dbReference type="SMART" id="SM00225">
    <property type="entry name" value="BTB"/>
    <property type="match status" value="1"/>
</dbReference>
<feature type="compositionally biased region" description="Low complexity" evidence="6">
    <location>
        <begin position="960"/>
        <end position="977"/>
    </location>
</feature>
<evidence type="ECO:0000313" key="9">
    <source>
        <dbReference type="EMBL" id="MBW35651.1"/>
    </source>
</evidence>
<feature type="compositionally biased region" description="Low complexity" evidence="6">
    <location>
        <begin position="154"/>
        <end position="186"/>
    </location>
</feature>
<dbReference type="FunFam" id="3.30.160.60:FF:001537">
    <property type="entry name" value="Tramtrack, isoform C"/>
    <property type="match status" value="1"/>
</dbReference>
<feature type="compositionally biased region" description="Low complexity" evidence="6">
    <location>
        <begin position="132"/>
        <end position="147"/>
    </location>
</feature>
<dbReference type="GO" id="GO:0061061">
    <property type="term" value="P:muscle structure development"/>
    <property type="evidence" value="ECO:0007669"/>
    <property type="project" value="UniProtKB-ARBA"/>
</dbReference>
<dbReference type="SMART" id="SM00355">
    <property type="entry name" value="ZnF_C2H2"/>
    <property type="match status" value="2"/>
</dbReference>
<name>A0A2M4A4H7_9DIPT</name>
<evidence type="ECO:0000259" key="8">
    <source>
        <dbReference type="PROSITE" id="PS50157"/>
    </source>
</evidence>
<reference evidence="9" key="1">
    <citation type="submission" date="2018-01" db="EMBL/GenBank/DDBJ databases">
        <title>An insight into the sialome of Amazonian anophelines.</title>
        <authorList>
            <person name="Ribeiro J.M."/>
            <person name="Scarpassa V."/>
            <person name="Calvo E."/>
        </authorList>
    </citation>
    <scope>NUCLEOTIDE SEQUENCE</scope>
    <source>
        <tissue evidence="9">Salivary glands</tissue>
    </source>
</reference>
<feature type="compositionally biased region" description="Gly residues" evidence="6">
    <location>
        <begin position="328"/>
        <end position="337"/>
    </location>
</feature>
<evidence type="ECO:0000256" key="5">
    <source>
        <dbReference type="PROSITE-ProRule" id="PRU00042"/>
    </source>
</evidence>
<keyword evidence="3" id="KW-0804">Transcription</keyword>
<evidence type="ECO:0000256" key="6">
    <source>
        <dbReference type="SAM" id="MobiDB-lite"/>
    </source>
</evidence>
<feature type="compositionally biased region" description="Acidic residues" evidence="6">
    <location>
        <begin position="434"/>
        <end position="444"/>
    </location>
</feature>
<dbReference type="GO" id="GO:0005634">
    <property type="term" value="C:nucleus"/>
    <property type="evidence" value="ECO:0007669"/>
    <property type="project" value="UniProtKB-SubCell"/>
</dbReference>
<dbReference type="InterPro" id="IPR000210">
    <property type="entry name" value="BTB/POZ_dom"/>
</dbReference>
<organism evidence="9">
    <name type="scientific">Anopheles triannulatus</name>
    <dbReference type="NCBI Taxonomy" id="58253"/>
    <lineage>
        <taxon>Eukaryota</taxon>
        <taxon>Metazoa</taxon>
        <taxon>Ecdysozoa</taxon>
        <taxon>Arthropoda</taxon>
        <taxon>Hexapoda</taxon>
        <taxon>Insecta</taxon>
        <taxon>Pterygota</taxon>
        <taxon>Neoptera</taxon>
        <taxon>Endopterygota</taxon>
        <taxon>Diptera</taxon>
        <taxon>Nematocera</taxon>
        <taxon>Culicoidea</taxon>
        <taxon>Culicidae</taxon>
        <taxon>Anophelinae</taxon>
        <taxon>Anopheles</taxon>
    </lineage>
</organism>
<dbReference type="FunFam" id="3.30.160.60:FF:001861">
    <property type="entry name" value="Protein tramtrack, beta isoform"/>
    <property type="match status" value="1"/>
</dbReference>
<feature type="compositionally biased region" description="Gly residues" evidence="6">
    <location>
        <begin position="738"/>
        <end position="755"/>
    </location>
</feature>
<feature type="region of interest" description="Disordered" evidence="6">
    <location>
        <begin position="840"/>
        <end position="881"/>
    </location>
</feature>
<feature type="region of interest" description="Disordered" evidence="6">
    <location>
        <begin position="114"/>
        <end position="203"/>
    </location>
</feature>
<dbReference type="GO" id="GO:0008270">
    <property type="term" value="F:zinc ion binding"/>
    <property type="evidence" value="ECO:0007669"/>
    <property type="project" value="UniProtKB-KW"/>
</dbReference>
<feature type="compositionally biased region" description="Polar residues" evidence="6">
    <location>
        <begin position="978"/>
        <end position="990"/>
    </location>
</feature>
<feature type="compositionally biased region" description="Acidic residues" evidence="6">
    <location>
        <begin position="399"/>
        <end position="420"/>
    </location>
</feature>
<dbReference type="Pfam" id="PF00651">
    <property type="entry name" value="BTB"/>
    <property type="match status" value="1"/>
</dbReference>
<feature type="compositionally biased region" description="Low complexity" evidence="6">
    <location>
        <begin position="218"/>
        <end position="250"/>
    </location>
</feature>
<feature type="region of interest" description="Disordered" evidence="6">
    <location>
        <begin position="557"/>
        <end position="602"/>
    </location>
</feature>
<dbReference type="PROSITE" id="PS50157">
    <property type="entry name" value="ZINC_FINGER_C2H2_2"/>
    <property type="match status" value="1"/>
</dbReference>
<evidence type="ECO:0000256" key="2">
    <source>
        <dbReference type="ARBA" id="ARBA00023015"/>
    </source>
</evidence>
<dbReference type="FunFam" id="3.30.710.10:FF:000091">
    <property type="entry name" value="Lola, isoform F"/>
    <property type="match status" value="1"/>
</dbReference>
<feature type="compositionally biased region" description="Low complexity" evidence="6">
    <location>
        <begin position="720"/>
        <end position="737"/>
    </location>
</feature>
<dbReference type="GO" id="GO:0006357">
    <property type="term" value="P:regulation of transcription by RNA polymerase II"/>
    <property type="evidence" value="ECO:0007669"/>
    <property type="project" value="TreeGrafter"/>
</dbReference>
<dbReference type="GO" id="GO:0045466">
    <property type="term" value="P:R7 cell differentiation"/>
    <property type="evidence" value="ECO:0007669"/>
    <property type="project" value="UniProtKB-ARBA"/>
</dbReference>
<keyword evidence="5" id="KW-0479">Metal-binding</keyword>
<feature type="compositionally biased region" description="Polar residues" evidence="6">
    <location>
        <begin position="299"/>
        <end position="312"/>
    </location>
</feature>
<feature type="compositionally biased region" description="Low complexity" evidence="6">
    <location>
        <begin position="270"/>
        <end position="298"/>
    </location>
</feature>
<dbReference type="Gene3D" id="3.30.160.60">
    <property type="entry name" value="Classic Zinc Finger"/>
    <property type="match status" value="2"/>
</dbReference>
<proteinExistence type="predicted"/>